<name>A0AAD4R6I7_9BILA</name>
<comment type="caution">
    <text evidence="2">The sequence shown here is derived from an EMBL/GenBank/DDBJ whole genome shotgun (WGS) entry which is preliminary data.</text>
</comment>
<sequence length="710" mass="74151">MDAVALSAAGIVGPSSSQMDAQMMNGAGGTMMPTNVPAAYGTPNMAQGGPMPGWSGNGPPFGPTDIPSTSMAYGAVPSFSMANSGPFMGCRPLMMPGGGPMPPMSSHPMGVPSGMRPPGFPYLQSDQQSQHMPFPPQNFGMPCSGVPSSQASTRQHPGGVVNSPSISSSAPDQSQQSINGPQQSNSMSPMKNGNTCFSPSSTAMNGFHPGLMGDQPFMRPQMLPNGIGSHPGGNQPPQPRTFVFSSDMANKAISEMANGRCESMAAWHTQIYQPHCPMGQNGPMNPNSGAWSGPPMCQPGLIGRSPSISNNLEGTSFPNTNDMIPGSNVPINSSSPNPAQSGRGTKRKASSQNTADQSPSPHLPPLSVDSKMMRTTTPGQEQQQPASASSMPDYKPDFLRPPSNNNNSLCIPPTSNSQNDDNPLNRLKAMTELCDTGPTQSNKTGKTSSTDIATAVSTSNTGEVMNKEQKLAKLEEIQRHLMISQSEENGFPGNPATMRRQMMLPPGHPGFPPGHPGAPHFDQQMMAMMRGQAPMPGFPMPPGGPWNGMGPGGPGPGGPPFGLPGTMLMPGQPPNSSAGMPSPSFPPNGPHMMGMPPGSIGFPPGHPMGRSMGPGGPMPPMHPHMEGLQNGMMRGGMPPGMSTPDSAFAAANCGWPPQHPMPQSLTNLDARVPVQKMQYFANNSSAAQQQMQQQPPHTVSAAQMQAMSMQ</sequence>
<keyword evidence="3" id="KW-1185">Reference proteome</keyword>
<organism evidence="2 3">
    <name type="scientific">Ditylenchus destructor</name>
    <dbReference type="NCBI Taxonomy" id="166010"/>
    <lineage>
        <taxon>Eukaryota</taxon>
        <taxon>Metazoa</taxon>
        <taxon>Ecdysozoa</taxon>
        <taxon>Nematoda</taxon>
        <taxon>Chromadorea</taxon>
        <taxon>Rhabditida</taxon>
        <taxon>Tylenchina</taxon>
        <taxon>Tylenchomorpha</taxon>
        <taxon>Sphaerularioidea</taxon>
        <taxon>Anguinidae</taxon>
        <taxon>Anguininae</taxon>
        <taxon>Ditylenchus</taxon>
    </lineage>
</organism>
<reference evidence="2" key="1">
    <citation type="submission" date="2022-01" db="EMBL/GenBank/DDBJ databases">
        <title>Genome Sequence Resource for Two Populations of Ditylenchus destructor, the Migratory Endoparasitic Phytonematode.</title>
        <authorList>
            <person name="Zhang H."/>
            <person name="Lin R."/>
            <person name="Xie B."/>
        </authorList>
    </citation>
    <scope>NUCLEOTIDE SEQUENCE</scope>
    <source>
        <strain evidence="2">BazhouSP</strain>
    </source>
</reference>
<feature type="compositionally biased region" description="Polar residues" evidence="1">
    <location>
        <begin position="350"/>
        <end position="360"/>
    </location>
</feature>
<accession>A0AAD4R6I7</accession>
<feature type="compositionally biased region" description="Polar residues" evidence="1">
    <location>
        <begin position="373"/>
        <end position="390"/>
    </location>
</feature>
<feature type="compositionally biased region" description="Polar residues" evidence="1">
    <location>
        <begin position="146"/>
        <end position="155"/>
    </location>
</feature>
<proteinExistence type="predicted"/>
<dbReference type="Proteomes" id="UP001201812">
    <property type="component" value="Unassembled WGS sequence"/>
</dbReference>
<evidence type="ECO:0000313" key="2">
    <source>
        <dbReference type="EMBL" id="KAI1726301.1"/>
    </source>
</evidence>
<feature type="compositionally biased region" description="Polar residues" evidence="1">
    <location>
        <begin position="695"/>
        <end position="710"/>
    </location>
</feature>
<protein>
    <submittedName>
        <fullName evidence="2">Uncharacterized protein</fullName>
    </submittedName>
</protein>
<gene>
    <name evidence="2" type="ORF">DdX_03015</name>
</gene>
<feature type="compositionally biased region" description="Polar residues" evidence="1">
    <location>
        <begin position="402"/>
        <end position="422"/>
    </location>
</feature>
<feature type="compositionally biased region" description="Polar residues" evidence="1">
    <location>
        <begin position="179"/>
        <end position="204"/>
    </location>
</feature>
<dbReference type="EMBL" id="JAKKPZ010000002">
    <property type="protein sequence ID" value="KAI1726301.1"/>
    <property type="molecule type" value="Genomic_DNA"/>
</dbReference>
<dbReference type="AlphaFoldDB" id="A0AAD4R6I7"/>
<evidence type="ECO:0000313" key="3">
    <source>
        <dbReference type="Proteomes" id="UP001201812"/>
    </source>
</evidence>
<feature type="compositionally biased region" description="Polar residues" evidence="1">
    <location>
        <begin position="306"/>
        <end position="322"/>
    </location>
</feature>
<feature type="region of interest" description="Disordered" evidence="1">
    <location>
        <begin position="283"/>
        <end position="424"/>
    </location>
</feature>
<feature type="region of interest" description="Disordered" evidence="1">
    <location>
        <begin position="106"/>
        <end position="241"/>
    </location>
</feature>
<feature type="region of interest" description="Disordered" evidence="1">
    <location>
        <begin position="688"/>
        <end position="710"/>
    </location>
</feature>
<evidence type="ECO:0000256" key="1">
    <source>
        <dbReference type="SAM" id="MobiDB-lite"/>
    </source>
</evidence>
<feature type="compositionally biased region" description="Low complexity" evidence="1">
    <location>
        <begin position="163"/>
        <end position="178"/>
    </location>
</feature>
<feature type="compositionally biased region" description="Low complexity" evidence="1">
    <location>
        <begin position="325"/>
        <end position="338"/>
    </location>
</feature>